<dbReference type="PANTHER" id="PTHR33420">
    <property type="entry name" value="FIMBRIAL SUBUNIT ELFA-RELATED"/>
    <property type="match status" value="1"/>
</dbReference>
<feature type="signal peptide" evidence="1">
    <location>
        <begin position="1"/>
        <end position="23"/>
    </location>
</feature>
<proteinExistence type="predicted"/>
<comment type="caution">
    <text evidence="3">The sequence shown here is derived from an EMBL/GenBank/DDBJ whole genome shotgun (WGS) entry which is preliminary data.</text>
</comment>
<dbReference type="InterPro" id="IPR036937">
    <property type="entry name" value="Adhesion_dom_fimbrial_sf"/>
</dbReference>
<dbReference type="InterPro" id="IPR008966">
    <property type="entry name" value="Adhesion_dom_sf"/>
</dbReference>
<dbReference type="Gene3D" id="2.60.40.1090">
    <property type="entry name" value="Fimbrial-type adhesion domain"/>
    <property type="match status" value="1"/>
</dbReference>
<evidence type="ECO:0000256" key="1">
    <source>
        <dbReference type="SAM" id="SignalP"/>
    </source>
</evidence>
<evidence type="ECO:0000313" key="4">
    <source>
        <dbReference type="Proteomes" id="UP000443014"/>
    </source>
</evidence>
<evidence type="ECO:0000313" key="3">
    <source>
        <dbReference type="EMBL" id="MVF06225.1"/>
    </source>
</evidence>
<accession>A0ABD6HVT3</accession>
<dbReference type="AlphaFoldDB" id="A0ABD6HVT3"/>
<dbReference type="PANTHER" id="PTHR33420:SF26">
    <property type="entry name" value="FIMBRIAL SUBUNIT"/>
    <property type="match status" value="1"/>
</dbReference>
<dbReference type="SUPFAM" id="SSF49401">
    <property type="entry name" value="Bacterial adhesins"/>
    <property type="match status" value="1"/>
</dbReference>
<dbReference type="InterPro" id="IPR000259">
    <property type="entry name" value="Adhesion_dom_fimbrial"/>
</dbReference>
<dbReference type="EMBL" id="WNKC01000007">
    <property type="protein sequence ID" value="MVF06225.1"/>
    <property type="molecule type" value="Genomic_DNA"/>
</dbReference>
<name>A0ABD6HVT3_SERMA</name>
<feature type="chain" id="PRO_5044895330" evidence="1">
    <location>
        <begin position="24"/>
        <end position="178"/>
    </location>
</feature>
<dbReference type="InterPro" id="IPR050263">
    <property type="entry name" value="Bact_Fimbrial_Adh_Pro"/>
</dbReference>
<dbReference type="Pfam" id="PF00419">
    <property type="entry name" value="Fimbrial"/>
    <property type="match status" value="1"/>
</dbReference>
<dbReference type="RefSeq" id="WP_156866504.1">
    <property type="nucleotide sequence ID" value="NZ_WNKC01000007.1"/>
</dbReference>
<protein>
    <submittedName>
        <fullName evidence="3">Fimbrial protein</fullName>
    </submittedName>
</protein>
<evidence type="ECO:0000259" key="2">
    <source>
        <dbReference type="Pfam" id="PF00419"/>
    </source>
</evidence>
<keyword evidence="1" id="KW-0732">Signal</keyword>
<dbReference type="Proteomes" id="UP000443014">
    <property type="component" value="Unassembled WGS sequence"/>
</dbReference>
<gene>
    <name evidence="3" type="ORF">GMA22_23585</name>
</gene>
<reference evidence="3 4" key="1">
    <citation type="submission" date="2019-11" db="EMBL/GenBank/DDBJ databases">
        <title>Whole genome sequence of a plant growth promoting strain Serratia marcescens BTL07 isolated from the rhizoplane of Chili (Capsicum annuum).</title>
        <authorList>
            <person name="Dutta S."/>
            <person name="Khatun A."/>
            <person name="Gupta D.R."/>
            <person name="Surovy M.Z."/>
            <person name="Rahman M.M."/>
            <person name="Mahmud N.U."/>
            <person name="Emes R."/>
            <person name="Warry A."/>
            <person name="West H."/>
            <person name="Clarke M.L."/>
            <person name="Islam M.T."/>
        </authorList>
    </citation>
    <scope>NUCLEOTIDE SEQUENCE [LARGE SCALE GENOMIC DNA]</scope>
    <source>
        <strain evidence="3 4">BTL07</strain>
    </source>
</reference>
<feature type="domain" description="Fimbrial-type adhesion" evidence="2">
    <location>
        <begin position="36"/>
        <end position="178"/>
    </location>
</feature>
<organism evidence="3 4">
    <name type="scientific">Serratia marcescens</name>
    <dbReference type="NCBI Taxonomy" id="615"/>
    <lineage>
        <taxon>Bacteria</taxon>
        <taxon>Pseudomonadati</taxon>
        <taxon>Pseudomonadota</taxon>
        <taxon>Gammaproteobacteria</taxon>
        <taxon>Enterobacterales</taxon>
        <taxon>Yersiniaceae</taxon>
        <taxon>Serratia</taxon>
    </lineage>
</organism>
<sequence length="178" mass="18116">MFAKKLMAVSLISLGMVSSVCVAADQGHGQATMVGSIVSTQASCSISPESADQTIALGQISDTTLLEANGSGKSTPRNFAINLENCEVGAGSSVNVTFSGMEGKDGRLGITGTANGASVAFTDGSGDVLSLGKPSKSFKLSEGNNTLQFSTYLQGDGEPGNIKPGDYQAVADFTLSYQ</sequence>